<feature type="region of interest" description="Disordered" evidence="1">
    <location>
        <begin position="84"/>
        <end position="110"/>
    </location>
</feature>
<comment type="caution">
    <text evidence="2">The sequence shown here is derived from an EMBL/GenBank/DDBJ whole genome shotgun (WGS) entry which is preliminary data.</text>
</comment>
<sequence>MVYSHISYNSPTGAYSYYETRRTPFRAPPGSGDIVVSTRSSELTPSGEARRHRTYNYRSGLTSGPYDHKIESWIEPATHLSRSARSASCSRAGSRRSLSRSREERPMTRTERMLQEHIEREPTWIKSKVASIKTDIDRFFDQADQKYEDHRDKDYRSTWVKDEMSSLKNDIQGFRDHVSSSDNQIKRLEDCLNVQTVKYDQLAPRCVDCGRRSESVSRFHYVL</sequence>
<accession>A0AAV2RND6</accession>
<evidence type="ECO:0000256" key="1">
    <source>
        <dbReference type="SAM" id="MobiDB-lite"/>
    </source>
</evidence>
<dbReference type="Gene3D" id="1.20.5.340">
    <property type="match status" value="1"/>
</dbReference>
<gene>
    <name evidence="2" type="ORF">MNOR_LOCUS27426</name>
</gene>
<evidence type="ECO:0000313" key="2">
    <source>
        <dbReference type="EMBL" id="CAL4134503.1"/>
    </source>
</evidence>
<keyword evidence="3" id="KW-1185">Reference proteome</keyword>
<protein>
    <submittedName>
        <fullName evidence="2">Uncharacterized protein</fullName>
    </submittedName>
</protein>
<feature type="region of interest" description="Disordered" evidence="1">
    <location>
        <begin position="28"/>
        <end position="50"/>
    </location>
</feature>
<name>A0AAV2RND6_MEGNR</name>
<dbReference type="AlphaFoldDB" id="A0AAV2RND6"/>
<organism evidence="2 3">
    <name type="scientific">Meganyctiphanes norvegica</name>
    <name type="common">Northern krill</name>
    <name type="synonym">Thysanopoda norvegica</name>
    <dbReference type="NCBI Taxonomy" id="48144"/>
    <lineage>
        <taxon>Eukaryota</taxon>
        <taxon>Metazoa</taxon>
        <taxon>Ecdysozoa</taxon>
        <taxon>Arthropoda</taxon>
        <taxon>Crustacea</taxon>
        <taxon>Multicrustacea</taxon>
        <taxon>Malacostraca</taxon>
        <taxon>Eumalacostraca</taxon>
        <taxon>Eucarida</taxon>
        <taxon>Euphausiacea</taxon>
        <taxon>Euphausiidae</taxon>
        <taxon>Meganyctiphanes</taxon>
    </lineage>
</organism>
<dbReference type="SUPFAM" id="SSF57997">
    <property type="entry name" value="Tropomyosin"/>
    <property type="match status" value="1"/>
</dbReference>
<dbReference type="Proteomes" id="UP001497623">
    <property type="component" value="Unassembled WGS sequence"/>
</dbReference>
<feature type="compositionally biased region" description="Basic and acidic residues" evidence="1">
    <location>
        <begin position="100"/>
        <end position="110"/>
    </location>
</feature>
<proteinExistence type="predicted"/>
<evidence type="ECO:0000313" key="3">
    <source>
        <dbReference type="Proteomes" id="UP001497623"/>
    </source>
</evidence>
<dbReference type="EMBL" id="CAXKWB010028850">
    <property type="protein sequence ID" value="CAL4134503.1"/>
    <property type="molecule type" value="Genomic_DNA"/>
</dbReference>
<reference evidence="2 3" key="1">
    <citation type="submission" date="2024-05" db="EMBL/GenBank/DDBJ databases">
        <authorList>
            <person name="Wallberg A."/>
        </authorList>
    </citation>
    <scope>NUCLEOTIDE SEQUENCE [LARGE SCALE GENOMIC DNA]</scope>
</reference>